<dbReference type="EMBL" id="JAPMOS010000078">
    <property type="protein sequence ID" value="KAJ4456203.1"/>
    <property type="molecule type" value="Genomic_DNA"/>
</dbReference>
<keyword evidence="1" id="KW-0472">Membrane</keyword>
<evidence type="ECO:0000313" key="2">
    <source>
        <dbReference type="EMBL" id="KAJ4456203.1"/>
    </source>
</evidence>
<accession>A0ABQ8UBN6</accession>
<name>A0ABQ8UBN6_9EUKA</name>
<keyword evidence="1" id="KW-1133">Transmembrane helix</keyword>
<keyword evidence="3" id="KW-1185">Reference proteome</keyword>
<evidence type="ECO:0000313" key="3">
    <source>
        <dbReference type="Proteomes" id="UP001141327"/>
    </source>
</evidence>
<comment type="caution">
    <text evidence="2">The sequence shown here is derived from an EMBL/GenBank/DDBJ whole genome shotgun (WGS) entry which is preliminary data.</text>
</comment>
<evidence type="ECO:0008006" key="4">
    <source>
        <dbReference type="Google" id="ProtNLM"/>
    </source>
</evidence>
<dbReference type="Proteomes" id="UP001141327">
    <property type="component" value="Unassembled WGS sequence"/>
</dbReference>
<reference evidence="2" key="1">
    <citation type="journal article" date="2022" name="bioRxiv">
        <title>Genomics of Preaxostyla Flagellates Illuminates Evolutionary Transitions and the Path Towards Mitochondrial Loss.</title>
        <authorList>
            <person name="Novak L.V.F."/>
            <person name="Treitli S.C."/>
            <person name="Pyrih J."/>
            <person name="Halakuc P."/>
            <person name="Pipaliya S.V."/>
            <person name="Vacek V."/>
            <person name="Brzon O."/>
            <person name="Soukal P."/>
            <person name="Eme L."/>
            <person name="Dacks J.B."/>
            <person name="Karnkowska A."/>
            <person name="Elias M."/>
            <person name="Hampl V."/>
        </authorList>
    </citation>
    <scope>NUCLEOTIDE SEQUENCE</scope>
    <source>
        <strain evidence="2">RCP-MX</strain>
    </source>
</reference>
<keyword evidence="1" id="KW-0812">Transmembrane</keyword>
<feature type="transmembrane region" description="Helical" evidence="1">
    <location>
        <begin position="12"/>
        <end position="37"/>
    </location>
</feature>
<sequence length="92" mass="10518">MKNPFSDWTRFHYNWAIVGGLLFLHIILIIFLIWKICVSDETQQRKRSPRPVEIHPSEVHHHLVDPVTHAISSTAVASTVSTTSSAFGVRER</sequence>
<organism evidence="2 3">
    <name type="scientific">Paratrimastix pyriformis</name>
    <dbReference type="NCBI Taxonomy" id="342808"/>
    <lineage>
        <taxon>Eukaryota</taxon>
        <taxon>Metamonada</taxon>
        <taxon>Preaxostyla</taxon>
        <taxon>Paratrimastigidae</taxon>
        <taxon>Paratrimastix</taxon>
    </lineage>
</organism>
<proteinExistence type="predicted"/>
<gene>
    <name evidence="2" type="ORF">PAPYR_8644</name>
</gene>
<evidence type="ECO:0000256" key="1">
    <source>
        <dbReference type="SAM" id="Phobius"/>
    </source>
</evidence>
<protein>
    <recommendedName>
        <fullName evidence="4">ATP synthase F0 subunit 8</fullName>
    </recommendedName>
</protein>